<reference evidence="2 3" key="1">
    <citation type="submission" date="2021-03" db="EMBL/GenBank/DDBJ databases">
        <title>Caproiciproducens sp. nov. isolated from feces of cow.</title>
        <authorList>
            <person name="Choi J.-Y."/>
        </authorList>
    </citation>
    <scope>NUCLEOTIDE SEQUENCE [LARGE SCALE GENOMIC DNA]</scope>
    <source>
        <strain evidence="2 3">AGMB10547</strain>
    </source>
</reference>
<name>A0ABS7DLJ3_9FIRM</name>
<protein>
    <submittedName>
        <fullName evidence="2">Uncharacterized protein</fullName>
    </submittedName>
</protein>
<dbReference type="EMBL" id="JAGFNZ010000002">
    <property type="protein sequence ID" value="MBW7572152.1"/>
    <property type="molecule type" value="Genomic_DNA"/>
</dbReference>
<comment type="caution">
    <text evidence="2">The sequence shown here is derived from an EMBL/GenBank/DDBJ whole genome shotgun (WGS) entry which is preliminary data.</text>
</comment>
<accession>A0ABS7DLJ3</accession>
<sequence length="62" mass="6995">MYIYQKSEPGVWSVGYYTLSGTWQQESKWNSAAEAMEHAHSLNEGENSDDTENAKLKGKLPT</sequence>
<dbReference type="RefSeq" id="WP_219964574.1">
    <property type="nucleotide sequence ID" value="NZ_JAGFNZ010000002.1"/>
</dbReference>
<keyword evidence="3" id="KW-1185">Reference proteome</keyword>
<organism evidence="2 3">
    <name type="scientific">Caproiciproducens faecalis</name>
    <dbReference type="NCBI Taxonomy" id="2820301"/>
    <lineage>
        <taxon>Bacteria</taxon>
        <taxon>Bacillati</taxon>
        <taxon>Bacillota</taxon>
        <taxon>Clostridia</taxon>
        <taxon>Eubacteriales</taxon>
        <taxon>Acutalibacteraceae</taxon>
        <taxon>Caproiciproducens</taxon>
    </lineage>
</organism>
<dbReference type="Proteomes" id="UP000719942">
    <property type="component" value="Unassembled WGS sequence"/>
</dbReference>
<gene>
    <name evidence="2" type="ORF">J5W02_04940</name>
</gene>
<feature type="region of interest" description="Disordered" evidence="1">
    <location>
        <begin position="34"/>
        <end position="62"/>
    </location>
</feature>
<evidence type="ECO:0000313" key="2">
    <source>
        <dbReference type="EMBL" id="MBW7572152.1"/>
    </source>
</evidence>
<evidence type="ECO:0000313" key="3">
    <source>
        <dbReference type="Proteomes" id="UP000719942"/>
    </source>
</evidence>
<evidence type="ECO:0000256" key="1">
    <source>
        <dbReference type="SAM" id="MobiDB-lite"/>
    </source>
</evidence>
<proteinExistence type="predicted"/>